<proteinExistence type="predicted"/>
<name>A0AAW1LHA8_SAPOF</name>
<gene>
    <name evidence="1" type="ORF">RND81_04G006600</name>
</gene>
<dbReference type="AlphaFoldDB" id="A0AAW1LHA8"/>
<dbReference type="Proteomes" id="UP001443914">
    <property type="component" value="Unassembled WGS sequence"/>
</dbReference>
<organism evidence="1 2">
    <name type="scientific">Saponaria officinalis</name>
    <name type="common">Common soapwort</name>
    <name type="synonym">Lychnis saponaria</name>
    <dbReference type="NCBI Taxonomy" id="3572"/>
    <lineage>
        <taxon>Eukaryota</taxon>
        <taxon>Viridiplantae</taxon>
        <taxon>Streptophyta</taxon>
        <taxon>Embryophyta</taxon>
        <taxon>Tracheophyta</taxon>
        <taxon>Spermatophyta</taxon>
        <taxon>Magnoliopsida</taxon>
        <taxon>eudicotyledons</taxon>
        <taxon>Gunneridae</taxon>
        <taxon>Pentapetalae</taxon>
        <taxon>Caryophyllales</taxon>
        <taxon>Caryophyllaceae</taxon>
        <taxon>Caryophylleae</taxon>
        <taxon>Saponaria</taxon>
    </lineage>
</organism>
<comment type="caution">
    <text evidence="1">The sequence shown here is derived from an EMBL/GenBank/DDBJ whole genome shotgun (WGS) entry which is preliminary data.</text>
</comment>
<protein>
    <submittedName>
        <fullName evidence="1">Uncharacterized protein</fullName>
    </submittedName>
</protein>
<dbReference type="EMBL" id="JBDFQZ010000004">
    <property type="protein sequence ID" value="KAK9732551.1"/>
    <property type="molecule type" value="Genomic_DNA"/>
</dbReference>
<keyword evidence="2" id="KW-1185">Reference proteome</keyword>
<sequence length="141" mass="16035">MLLSVQTWFFYKTNSFEKVIEDNPDEAPISLCLRDSESRPPPFRLSVADSTTCCHCRDEEKRLSTESHSTGVTTSKTKKKVCRDFSLLSGPITVEVQQSIAIQILRFCLDHVKQTLEEEEGESEDELLYSMKVDLLVSLIS</sequence>
<reference evidence="1" key="1">
    <citation type="submission" date="2024-03" db="EMBL/GenBank/DDBJ databases">
        <title>WGS assembly of Saponaria officinalis var. Norfolk2.</title>
        <authorList>
            <person name="Jenkins J."/>
            <person name="Shu S."/>
            <person name="Grimwood J."/>
            <person name="Barry K."/>
            <person name="Goodstein D."/>
            <person name="Schmutz J."/>
            <person name="Leebens-Mack J."/>
            <person name="Osbourn A."/>
        </authorList>
    </citation>
    <scope>NUCLEOTIDE SEQUENCE [LARGE SCALE GENOMIC DNA]</scope>
    <source>
        <strain evidence="1">JIC</strain>
    </source>
</reference>
<evidence type="ECO:0000313" key="1">
    <source>
        <dbReference type="EMBL" id="KAK9732551.1"/>
    </source>
</evidence>
<evidence type="ECO:0000313" key="2">
    <source>
        <dbReference type="Proteomes" id="UP001443914"/>
    </source>
</evidence>
<accession>A0AAW1LHA8</accession>